<evidence type="ECO:0000313" key="4">
    <source>
        <dbReference type="Proteomes" id="UP000831684"/>
    </source>
</evidence>
<dbReference type="Proteomes" id="UP000831684">
    <property type="component" value="Chromosome"/>
</dbReference>
<name>A0A9E6ZZR6_9HYPH</name>
<dbReference type="SUPFAM" id="SSF64307">
    <property type="entry name" value="SirA-like"/>
    <property type="match status" value="1"/>
</dbReference>
<sequence length="99" mass="10632">MATAVSDEPPLRLDLKGLKCPLPALHTRRALARAQVGAVIVVECTDPMAAIDIPHLVRQDGHELVAQQRQGDTLSFQIRKHETPAAREGDGHPAGVTSI</sequence>
<dbReference type="PANTHER" id="PTHR33279:SF6">
    <property type="entry name" value="SULFUR CARRIER PROTEIN YEDF-RELATED"/>
    <property type="match status" value="1"/>
</dbReference>
<reference evidence="3" key="1">
    <citation type="submission" date="2021-09" db="EMBL/GenBank/DDBJ databases">
        <title>Network and meta-omics reveal the key degrader and cooperation patterns in an efficient 1,4-dioxane-degrading microbial community.</title>
        <authorList>
            <person name="Dai C."/>
        </authorList>
    </citation>
    <scope>NUCLEOTIDE SEQUENCE</scope>
    <source>
        <strain evidence="3">ZM13</strain>
    </source>
</reference>
<dbReference type="InterPro" id="IPR001455">
    <property type="entry name" value="TusA-like"/>
</dbReference>
<dbReference type="Pfam" id="PF01206">
    <property type="entry name" value="TusA"/>
    <property type="match status" value="1"/>
</dbReference>
<dbReference type="PANTHER" id="PTHR33279">
    <property type="entry name" value="SULFUR CARRIER PROTEIN YEDF-RELATED"/>
    <property type="match status" value="1"/>
</dbReference>
<organism evidence="3 4">
    <name type="scientific">Ancylobacter polymorphus</name>
    <dbReference type="NCBI Taxonomy" id="223390"/>
    <lineage>
        <taxon>Bacteria</taxon>
        <taxon>Pseudomonadati</taxon>
        <taxon>Pseudomonadota</taxon>
        <taxon>Alphaproteobacteria</taxon>
        <taxon>Hyphomicrobiales</taxon>
        <taxon>Xanthobacteraceae</taxon>
        <taxon>Ancylobacter</taxon>
    </lineage>
</organism>
<evidence type="ECO:0000313" key="3">
    <source>
        <dbReference type="EMBL" id="UOK73212.1"/>
    </source>
</evidence>
<accession>A0A9E6ZZR6</accession>
<dbReference type="CDD" id="cd00291">
    <property type="entry name" value="SirA_YedF_YeeD"/>
    <property type="match status" value="1"/>
</dbReference>
<protein>
    <submittedName>
        <fullName evidence="3">Sulfurtransferase TusA family protein</fullName>
    </submittedName>
</protein>
<feature type="domain" description="UPF0033" evidence="2">
    <location>
        <begin position="13"/>
        <end position="37"/>
    </location>
</feature>
<dbReference type="AlphaFoldDB" id="A0A9E6ZZR6"/>
<proteinExistence type="inferred from homology"/>
<dbReference type="Gene3D" id="3.30.110.40">
    <property type="entry name" value="TusA-like domain"/>
    <property type="match status" value="1"/>
</dbReference>
<comment type="similarity">
    <text evidence="1">Belongs to the sulfur carrier protein TusA family.</text>
</comment>
<evidence type="ECO:0000256" key="1">
    <source>
        <dbReference type="ARBA" id="ARBA00008984"/>
    </source>
</evidence>
<dbReference type="InterPro" id="IPR036868">
    <property type="entry name" value="TusA-like_sf"/>
</dbReference>
<dbReference type="PROSITE" id="PS01148">
    <property type="entry name" value="UPF0033"/>
    <property type="match status" value="1"/>
</dbReference>
<dbReference type="EMBL" id="CP083239">
    <property type="protein sequence ID" value="UOK73212.1"/>
    <property type="molecule type" value="Genomic_DNA"/>
</dbReference>
<gene>
    <name evidence="3" type="ORF">K9D25_16090</name>
</gene>
<dbReference type="KEGG" id="apol:K9D25_16090"/>
<evidence type="ECO:0000259" key="2">
    <source>
        <dbReference type="PROSITE" id="PS01148"/>
    </source>
</evidence>